<organism evidence="1 2">
    <name type="scientific">Gossypium arboreum</name>
    <name type="common">Tree cotton</name>
    <name type="synonym">Gossypium nanking</name>
    <dbReference type="NCBI Taxonomy" id="29729"/>
    <lineage>
        <taxon>Eukaryota</taxon>
        <taxon>Viridiplantae</taxon>
        <taxon>Streptophyta</taxon>
        <taxon>Embryophyta</taxon>
        <taxon>Tracheophyta</taxon>
        <taxon>Spermatophyta</taxon>
        <taxon>Magnoliopsida</taxon>
        <taxon>eudicotyledons</taxon>
        <taxon>Gunneridae</taxon>
        <taxon>Pentapetalae</taxon>
        <taxon>rosids</taxon>
        <taxon>malvids</taxon>
        <taxon>Malvales</taxon>
        <taxon>Malvaceae</taxon>
        <taxon>Malvoideae</taxon>
        <taxon>Gossypium</taxon>
    </lineage>
</organism>
<sequence>MPMRHYMCRLL</sequence>
<evidence type="ECO:0000313" key="1">
    <source>
        <dbReference type="EMBL" id="KHG04335.1"/>
    </source>
</evidence>
<gene>
    <name evidence="1" type="ORF">F383_29847</name>
</gene>
<accession>A0A0B0MUE0</accession>
<comment type="caution">
    <text evidence="1">The sequence shown here is derived from an EMBL/GenBank/DDBJ whole genome shotgun (WGS) entry which is preliminary data.</text>
</comment>
<dbReference type="EMBL" id="JRRC01409531">
    <property type="protein sequence ID" value="KHG04335.1"/>
    <property type="molecule type" value="Genomic_DNA"/>
</dbReference>
<keyword evidence="2" id="KW-1185">Reference proteome</keyword>
<proteinExistence type="predicted"/>
<evidence type="ECO:0000313" key="2">
    <source>
        <dbReference type="Proteomes" id="UP000032142"/>
    </source>
</evidence>
<protein>
    <submittedName>
        <fullName evidence="1">Uncharacterized protein</fullName>
    </submittedName>
</protein>
<name>A0A0B0MUE0_GOSAR</name>
<dbReference type="Proteomes" id="UP000032142">
    <property type="component" value="Unassembled WGS sequence"/>
</dbReference>
<reference evidence="2" key="1">
    <citation type="submission" date="2014-09" db="EMBL/GenBank/DDBJ databases">
        <authorList>
            <person name="Mudge J."/>
            <person name="Ramaraj T."/>
            <person name="Lindquist I.E."/>
            <person name="Bharti A.K."/>
            <person name="Sundararajan A."/>
            <person name="Cameron C.T."/>
            <person name="Woodward J.E."/>
            <person name="May G.D."/>
            <person name="Brubaker C."/>
            <person name="Broadhvest J."/>
            <person name="Wilkins T.A."/>
        </authorList>
    </citation>
    <scope>NUCLEOTIDE SEQUENCE</scope>
    <source>
        <strain evidence="2">cv. AKA8401</strain>
    </source>
</reference>